<accession>A0AC58SKM6</accession>
<reference evidence="2" key="2">
    <citation type="submission" date="2025-08" db="UniProtKB">
        <authorList>
            <consortium name="RefSeq"/>
        </authorList>
    </citation>
    <scope>IDENTIFICATION</scope>
    <source>
        <tissue evidence="2">Leaf</tissue>
    </source>
</reference>
<gene>
    <name evidence="2" type="primary">LOC107825372</name>
</gene>
<proteinExistence type="predicted"/>
<dbReference type="Proteomes" id="UP000790787">
    <property type="component" value="Chromosome 14"/>
</dbReference>
<reference evidence="1" key="1">
    <citation type="journal article" date="2014" name="Nat. Commun.">
        <title>The tobacco genome sequence and its comparison with those of tomato and potato.</title>
        <authorList>
            <person name="Sierro N."/>
            <person name="Battey J.N."/>
            <person name="Ouadi S."/>
            <person name="Bakaher N."/>
            <person name="Bovet L."/>
            <person name="Willig A."/>
            <person name="Goepfert S."/>
            <person name="Peitsch M.C."/>
            <person name="Ivanov N.V."/>
        </authorList>
    </citation>
    <scope>NUCLEOTIDE SEQUENCE [LARGE SCALE GENOMIC DNA]</scope>
</reference>
<evidence type="ECO:0000313" key="1">
    <source>
        <dbReference type="Proteomes" id="UP000790787"/>
    </source>
</evidence>
<dbReference type="RefSeq" id="XP_075085513.1">
    <property type="nucleotide sequence ID" value="XM_075229412.1"/>
</dbReference>
<organism evidence="1 2">
    <name type="scientific">Nicotiana tabacum</name>
    <name type="common">Common tobacco</name>
    <dbReference type="NCBI Taxonomy" id="4097"/>
    <lineage>
        <taxon>Eukaryota</taxon>
        <taxon>Viridiplantae</taxon>
        <taxon>Streptophyta</taxon>
        <taxon>Embryophyta</taxon>
        <taxon>Tracheophyta</taxon>
        <taxon>Spermatophyta</taxon>
        <taxon>Magnoliopsida</taxon>
        <taxon>eudicotyledons</taxon>
        <taxon>Gunneridae</taxon>
        <taxon>Pentapetalae</taxon>
        <taxon>asterids</taxon>
        <taxon>lamiids</taxon>
        <taxon>Solanales</taxon>
        <taxon>Solanaceae</taxon>
        <taxon>Nicotianoideae</taxon>
        <taxon>Nicotianeae</taxon>
        <taxon>Nicotiana</taxon>
    </lineage>
</organism>
<name>A0AC58SKM6_TOBAC</name>
<keyword evidence="1" id="KW-1185">Reference proteome</keyword>
<sequence>MTEPKSSCSKEYFEDGFCSSDDKGGIFEDGVEEKVKKKKKKEKKRNQQRIISEEKGDNLMRDPLILLGSDIMLMILSCLDARSVALSLLVSRGWRAVASSDNIWSSKCDELWHDKAHLPRVAKMNGLSKLAAYSLSVMDGERKRVTKEDLCDHAWEFHFTEALSNPIYVMHGCSSHQIELVELVRA</sequence>
<protein>
    <submittedName>
        <fullName evidence="2">Uncharacterized protein LOC107825372</fullName>
    </submittedName>
</protein>
<evidence type="ECO:0000313" key="2">
    <source>
        <dbReference type="RefSeq" id="XP_075085513.1"/>
    </source>
</evidence>